<dbReference type="GO" id="GO:0015031">
    <property type="term" value="P:protein transport"/>
    <property type="evidence" value="ECO:0007669"/>
    <property type="project" value="UniProtKB-KW"/>
</dbReference>
<evidence type="ECO:0000313" key="9">
    <source>
        <dbReference type="EMBL" id="KAK3935808.1"/>
    </source>
</evidence>
<feature type="domain" description="Nephrocystin 3-like N-terminal" evidence="8">
    <location>
        <begin position="341"/>
        <end position="504"/>
    </location>
</feature>
<feature type="domain" description="GPI inositol-deacylase PGAP1-like alpha/beta" evidence="6">
    <location>
        <begin position="57"/>
        <end position="187"/>
    </location>
</feature>
<protein>
    <recommendedName>
        <fullName evidence="2 4">GPI inositol-deacylase</fullName>
        <ecNumber evidence="4">3.1.-.-</ecNumber>
    </recommendedName>
</protein>
<proteinExistence type="inferred from homology"/>
<dbReference type="PANTHER" id="PTHR10039:SF16">
    <property type="entry name" value="GPI INOSITOL-DEACYLASE"/>
    <property type="match status" value="1"/>
</dbReference>
<feature type="domain" description="GPI inositol-deacylase winged helix" evidence="7">
    <location>
        <begin position="612"/>
        <end position="699"/>
    </location>
</feature>
<evidence type="ECO:0000256" key="2">
    <source>
        <dbReference type="ARBA" id="ARBA00015856"/>
    </source>
</evidence>
<dbReference type="InterPro" id="IPR036322">
    <property type="entry name" value="WD40_repeat_dom_sf"/>
</dbReference>
<dbReference type="EC" id="3.1.-.-" evidence="4"/>
<dbReference type="GO" id="GO:0016788">
    <property type="term" value="F:hydrolase activity, acting on ester bonds"/>
    <property type="evidence" value="ECO:0007669"/>
    <property type="project" value="InterPro"/>
</dbReference>
<dbReference type="EMBL" id="MU853906">
    <property type="protein sequence ID" value="KAK3935808.1"/>
    <property type="molecule type" value="Genomic_DNA"/>
</dbReference>
<feature type="compositionally biased region" description="Low complexity" evidence="5">
    <location>
        <begin position="1600"/>
        <end position="1614"/>
    </location>
</feature>
<evidence type="ECO:0000256" key="5">
    <source>
        <dbReference type="SAM" id="MobiDB-lite"/>
    </source>
</evidence>
<accession>A0AAN6S0S3</accession>
<dbReference type="Proteomes" id="UP001303473">
    <property type="component" value="Unassembled WGS sequence"/>
</dbReference>
<dbReference type="Pfam" id="PF22939">
    <property type="entry name" value="WHD_GPIID"/>
    <property type="match status" value="1"/>
</dbReference>
<evidence type="ECO:0000256" key="4">
    <source>
        <dbReference type="RuleBase" id="RU365011"/>
    </source>
</evidence>
<comment type="function">
    <text evidence="1 4">Involved in inositol deacylation of GPI-anchored proteins which plays important roles in the quality control and ER-associated degradation of GPI-anchored proteins.</text>
</comment>
<dbReference type="SUPFAM" id="SSF50978">
    <property type="entry name" value="WD40 repeat-like"/>
    <property type="match status" value="1"/>
</dbReference>
<gene>
    <name evidence="9" type="ORF">QBC46DRAFT_322718</name>
</gene>
<dbReference type="InterPro" id="IPR015943">
    <property type="entry name" value="WD40/YVTN_repeat-like_dom_sf"/>
</dbReference>
<keyword evidence="4" id="KW-0653">Protein transport</keyword>
<dbReference type="Gene3D" id="3.40.50.300">
    <property type="entry name" value="P-loop containing nucleotide triphosphate hydrolases"/>
    <property type="match status" value="1"/>
</dbReference>
<keyword evidence="10" id="KW-1185">Reference proteome</keyword>
<name>A0AAN6S0S3_9PEZI</name>
<evidence type="ECO:0000313" key="10">
    <source>
        <dbReference type="Proteomes" id="UP001303473"/>
    </source>
</evidence>
<comment type="subcellular location">
    <subcellularLocation>
        <location evidence="4">Endoplasmic reticulum membrane</location>
    </subcellularLocation>
</comment>
<dbReference type="Gene3D" id="3.40.50.1820">
    <property type="entry name" value="alpha/beta hydrolase"/>
    <property type="match status" value="1"/>
</dbReference>
<keyword evidence="4" id="KW-0472">Membrane</keyword>
<keyword evidence="3" id="KW-0677">Repeat</keyword>
<comment type="caution">
    <text evidence="9">The sequence shown here is derived from an EMBL/GenBank/DDBJ whole genome shotgun (WGS) entry which is preliminary data.</text>
</comment>
<dbReference type="InterPro" id="IPR012908">
    <property type="entry name" value="PGAP1-ab_dom-like"/>
</dbReference>
<sequence>MNSLSDVTQASTFSSRKSFLSRPLTRWGREQDETPKGPLGLTTLIDPGPDEPAIADVIFVHGLNGGSQSTWSKGNSLSHFWPKEWLPLDEAFQDVRIHTFGYPSAISRESVLNVHDFARSLLAAVKDSPVMNRREKPRLIFIAHSMGGLVVKKAYILGHREPEFKPVVERVCSIFFLATPHQGAAIAQTLARLLTLVPGARPFVHDLLPQSPLLQSINEDFPRICGNLQIMSFYETRPMNIGLSRALIVEKTSAVMNLPNERRTFLDADHRNVAMYSSRNDSCFVAVRNALATVVAAQRDWSQSQKQVVAQEDQTALDSFLGVSDAPEDDIMLHESVRLPGSCEWLGSKDYYRSWKESLDSRFLWLRGRPGAGKSVLASHIISDLRGTGVDCCFFFFQGGDVAKSTANLFLRSIAWQMAMLHGSIMAKIRELQVVTESKEGGIDKLDHNPVWRRLFSAILKVRLSRPQFWVIDAMDECKASGDMIGFLTRIQEQWPVSILVTCRDPPEVHLSSTNSRVEIQSHAISDDDSKQDIALFLKSHIKFLPRLGSSKWRTSGEMASQIIENSRGCFLWAALMCSDLRKVTSEKEVERVLESTPSNMDALYSKILVDMANARFGKELAKALITWTLYAFRPLTTSELLKPIEMDIDDKIDDVELAISRCCGNLVYVDANSKVQLVHLTVREFLTGKNVESEFAVTKQDGHRRMAQVCLEFLIQSDKNASKLRRPNSDTDSRLDPNSPSLPPFTDYASTFLFQHLQHVHSTNDEIFVLLSKFLGSSSLLRWVEFIGTNGDLHTVYQAGKTINSLLNRRAQHSPPAELARDQEQFAMLEKWGDDLIHLVTKFSHWLRVSPRSIYHIIPSFCPPDSAIRRQFSRQPKGISVQGLLARAWDDCLTTITYPRGMTPTVLATGRGFFAVGMMNPGGSIMVHDDSIFQEVYSLSHGEPVWRMAFAESGKCLASAGANKVRIWSCTDGTELMSFGISSRCLAIAFTDDDTILRVATKQNQLIEWDVEGETFLRDEPVNWSTDMEETFQGRAPTSGAFGPATGLMSVIYRGQNLVLWDYVEDRIYDVYEKDTGSVSLNGSHKLAGGTTTVRTTVFSPAIDSYGLAATYMDGDLFVYDTRTGSVTATVGGANAIAIASSFDGRTLASVDSAGNLTFFEFETLRVLYRVQFDTMLPVKALAFTSNNLRFVEISGEQCRVWEPTVLLRTDHDVPDDEDNDTLTVSTEPQEINFKTGRTVNITAMACCRATSTVFCATEDGSVHAYDISGEPESQQLFVQTVGCPIDILYIDEISSLLACRDRGNRTTARRAVRRVVQRQRVVWDVSDELLADITLAGQGLVKQVLVSGQHSRLLVSTNRCDTLWPMPEQGEGVRIKQIEGYQKPHWVPHPSKSEYLFRITPTEFGLYTWSDLELVRCIKVSPDISFEQLVTLQSPLRFATNSKAERNSKTGKTGHASIQFWDFNKLENPMGPVEPTDQLNALSSNVDHIVGTFGSRLIFFTTDYWIASVDLGQPSEESFVRHFFVPSDWISAMHEFITGVGRSGEILFARLSELAVIKRGLEVTETGAAFNPRRGSTQSPQASRRTTGTSVSAMPYRLSSPAPGPSGSALPL</sequence>
<dbReference type="InterPro" id="IPR054471">
    <property type="entry name" value="GPIID_WHD"/>
</dbReference>
<dbReference type="InterPro" id="IPR027417">
    <property type="entry name" value="P-loop_NTPase"/>
</dbReference>
<keyword evidence="4" id="KW-0256">Endoplasmic reticulum</keyword>
<dbReference type="SMART" id="SM00320">
    <property type="entry name" value="WD40"/>
    <property type="match status" value="5"/>
</dbReference>
<evidence type="ECO:0000256" key="1">
    <source>
        <dbReference type="ARBA" id="ARBA00003496"/>
    </source>
</evidence>
<comment type="similarity">
    <text evidence="4">Belongs to the GPI inositol-deacylase family.</text>
</comment>
<evidence type="ECO:0000256" key="3">
    <source>
        <dbReference type="ARBA" id="ARBA00022737"/>
    </source>
</evidence>
<dbReference type="GO" id="GO:0005789">
    <property type="term" value="C:endoplasmic reticulum membrane"/>
    <property type="evidence" value="ECO:0007669"/>
    <property type="project" value="UniProtKB-SubCell"/>
</dbReference>
<evidence type="ECO:0000259" key="6">
    <source>
        <dbReference type="Pfam" id="PF07819"/>
    </source>
</evidence>
<reference evidence="10" key="1">
    <citation type="journal article" date="2023" name="Mol. Phylogenet. Evol.">
        <title>Genome-scale phylogeny and comparative genomics of the fungal order Sordariales.</title>
        <authorList>
            <person name="Hensen N."/>
            <person name="Bonometti L."/>
            <person name="Westerberg I."/>
            <person name="Brannstrom I.O."/>
            <person name="Guillou S."/>
            <person name="Cros-Aarteil S."/>
            <person name="Calhoun S."/>
            <person name="Haridas S."/>
            <person name="Kuo A."/>
            <person name="Mondo S."/>
            <person name="Pangilinan J."/>
            <person name="Riley R."/>
            <person name="LaButti K."/>
            <person name="Andreopoulos B."/>
            <person name="Lipzen A."/>
            <person name="Chen C."/>
            <person name="Yan M."/>
            <person name="Daum C."/>
            <person name="Ng V."/>
            <person name="Clum A."/>
            <person name="Steindorff A."/>
            <person name="Ohm R.A."/>
            <person name="Martin F."/>
            <person name="Silar P."/>
            <person name="Natvig D.O."/>
            <person name="Lalanne C."/>
            <person name="Gautier V."/>
            <person name="Ament-Velasquez S.L."/>
            <person name="Kruys A."/>
            <person name="Hutchinson M.I."/>
            <person name="Powell A.J."/>
            <person name="Barry K."/>
            <person name="Miller A.N."/>
            <person name="Grigoriev I.V."/>
            <person name="Debuchy R."/>
            <person name="Gladieux P."/>
            <person name="Hiltunen Thoren M."/>
            <person name="Johannesson H."/>
        </authorList>
    </citation>
    <scope>NUCLEOTIDE SEQUENCE [LARGE SCALE GENOMIC DNA]</scope>
    <source>
        <strain evidence="10">CBS 340.73</strain>
    </source>
</reference>
<organism evidence="9 10">
    <name type="scientific">Diplogelasinospora grovesii</name>
    <dbReference type="NCBI Taxonomy" id="303347"/>
    <lineage>
        <taxon>Eukaryota</taxon>
        <taxon>Fungi</taxon>
        <taxon>Dikarya</taxon>
        <taxon>Ascomycota</taxon>
        <taxon>Pezizomycotina</taxon>
        <taxon>Sordariomycetes</taxon>
        <taxon>Sordariomycetidae</taxon>
        <taxon>Sordariales</taxon>
        <taxon>Diplogelasinosporaceae</taxon>
        <taxon>Diplogelasinospora</taxon>
    </lineage>
</organism>
<dbReference type="InterPro" id="IPR029058">
    <property type="entry name" value="AB_hydrolase_fold"/>
</dbReference>
<evidence type="ECO:0000259" key="7">
    <source>
        <dbReference type="Pfam" id="PF22939"/>
    </source>
</evidence>
<dbReference type="Pfam" id="PF07819">
    <property type="entry name" value="PGAP1"/>
    <property type="match status" value="1"/>
</dbReference>
<evidence type="ECO:0000259" key="8">
    <source>
        <dbReference type="Pfam" id="PF24883"/>
    </source>
</evidence>
<dbReference type="SUPFAM" id="SSF52540">
    <property type="entry name" value="P-loop containing nucleoside triphosphate hydrolases"/>
    <property type="match status" value="1"/>
</dbReference>
<dbReference type="PANTHER" id="PTHR10039">
    <property type="entry name" value="AMELOGENIN"/>
    <property type="match status" value="1"/>
</dbReference>
<feature type="compositionally biased region" description="Polar residues" evidence="5">
    <location>
        <begin position="1576"/>
        <end position="1594"/>
    </location>
</feature>
<dbReference type="SUPFAM" id="SSF53474">
    <property type="entry name" value="alpha/beta-Hydrolases"/>
    <property type="match status" value="1"/>
</dbReference>
<dbReference type="Gene3D" id="2.130.10.10">
    <property type="entry name" value="YVTN repeat-like/Quinoprotein amine dehydrogenase"/>
    <property type="match status" value="2"/>
</dbReference>
<dbReference type="InterPro" id="IPR056884">
    <property type="entry name" value="NPHP3-like_N"/>
</dbReference>
<feature type="region of interest" description="Disordered" evidence="5">
    <location>
        <begin position="1570"/>
        <end position="1614"/>
    </location>
</feature>
<dbReference type="InterPro" id="IPR001680">
    <property type="entry name" value="WD40_rpt"/>
</dbReference>
<dbReference type="Pfam" id="PF24883">
    <property type="entry name" value="NPHP3_N"/>
    <property type="match status" value="1"/>
</dbReference>
<keyword evidence="4" id="KW-0813">Transport</keyword>
<keyword evidence="4" id="KW-0378">Hydrolase</keyword>